<name>A0A077DCL0_9BURK</name>
<keyword evidence="5 14" id="KW-1003">Cell membrane</keyword>
<dbReference type="GO" id="GO:0006782">
    <property type="term" value="P:protoporphyrinogen IX biosynthetic process"/>
    <property type="evidence" value="ECO:0007669"/>
    <property type="project" value="UniProtKB-UniRule"/>
</dbReference>
<dbReference type="STRING" id="1072685.IX83_02480"/>
<sequence>MFFLTLKTIHIIFVTSWFAMLFYLPRIYVNLAQIQHTASQETYDTLVGMAHRLLRFGNKLATIAIVCGIWMMVQYHIGQGMLWLHIKLFFVLILFAYHIYCAVILHRFKRRENQKSHIYYRVFNEIPVILLIIIVILVVFKPI</sequence>
<evidence type="ECO:0000256" key="9">
    <source>
        <dbReference type="ARBA" id="ARBA00022989"/>
    </source>
</evidence>
<evidence type="ECO:0000256" key="6">
    <source>
        <dbReference type="ARBA" id="ARBA00022617"/>
    </source>
</evidence>
<dbReference type="GO" id="GO:0005886">
    <property type="term" value="C:plasma membrane"/>
    <property type="evidence" value="ECO:0007669"/>
    <property type="project" value="UniProtKB-SubCell"/>
</dbReference>
<comment type="cofactor">
    <cofactor evidence="14 15">
        <name>heme b</name>
        <dbReference type="ChEBI" id="CHEBI:60344"/>
    </cofactor>
    <text evidence="14 15">Binds 1 heme b (iron(II)-protoporphyrin IX) group per subunit.</text>
</comment>
<dbReference type="OrthoDB" id="9800824at2"/>
<feature type="transmembrane region" description="Helical" evidence="14">
    <location>
        <begin position="60"/>
        <end position="77"/>
    </location>
</feature>
<evidence type="ECO:0000256" key="3">
    <source>
        <dbReference type="ARBA" id="ARBA00006501"/>
    </source>
</evidence>
<accession>A0A077DCL0</accession>
<dbReference type="InterPro" id="IPR005265">
    <property type="entry name" value="HemJ-like"/>
</dbReference>
<feature type="transmembrane region" description="Helical" evidence="14">
    <location>
        <begin position="83"/>
        <end position="106"/>
    </location>
</feature>
<keyword evidence="11 14" id="KW-0408">Iron</keyword>
<dbReference type="RefSeq" id="WP_038498786.1">
    <property type="nucleotide sequence ID" value="NZ_AFWK01000060.1"/>
</dbReference>
<gene>
    <name evidence="16" type="ORF">IX83_02480</name>
</gene>
<dbReference type="PANTHER" id="PTHR40255:SF1">
    <property type="entry name" value="PROTOPORPHYRINOGEN IX OXIDASE"/>
    <property type="match status" value="1"/>
</dbReference>
<evidence type="ECO:0000313" key="16">
    <source>
        <dbReference type="EMBL" id="AIL32334.1"/>
    </source>
</evidence>
<dbReference type="PIRSF" id="PIRSF004638">
    <property type="entry name" value="UCP004638"/>
    <property type="match status" value="1"/>
</dbReference>
<evidence type="ECO:0000256" key="2">
    <source>
        <dbReference type="ARBA" id="ARBA00005073"/>
    </source>
</evidence>
<evidence type="ECO:0000256" key="1">
    <source>
        <dbReference type="ARBA" id="ARBA00004651"/>
    </source>
</evidence>
<dbReference type="GO" id="GO:0070818">
    <property type="term" value="F:protoporphyrinogen oxidase activity"/>
    <property type="evidence" value="ECO:0007669"/>
    <property type="project" value="UniProtKB-UniRule"/>
</dbReference>
<keyword evidence="7 14" id="KW-0812">Transmembrane</keyword>
<dbReference type="Pfam" id="PF03653">
    <property type="entry name" value="UPF0093"/>
    <property type="match status" value="1"/>
</dbReference>
<dbReference type="eggNOG" id="COG1981">
    <property type="taxonomic scope" value="Bacteria"/>
</dbReference>
<comment type="function">
    <text evidence="14 15">Catalyzes the oxidation of protoporphyrinogen IX to protoporphyrin IX.</text>
</comment>
<keyword evidence="10 14" id="KW-0560">Oxidoreductase</keyword>
<dbReference type="UniPathway" id="UPA00251">
    <property type="reaction ID" value="UER00324"/>
</dbReference>
<protein>
    <recommendedName>
        <fullName evidence="4 14">Protoporphyrinogen IX oxidase</fullName>
        <shortName evidence="14">PPO</shortName>
        <ecNumber evidence="14 15">1.3.99.-</ecNumber>
    </recommendedName>
</protein>
<evidence type="ECO:0000256" key="8">
    <source>
        <dbReference type="ARBA" id="ARBA00022723"/>
    </source>
</evidence>
<evidence type="ECO:0000256" key="13">
    <source>
        <dbReference type="ARBA" id="ARBA00048390"/>
    </source>
</evidence>
<keyword evidence="9 14" id="KW-1133">Transmembrane helix</keyword>
<keyword evidence="6 14" id="KW-0349">Heme</keyword>
<evidence type="ECO:0000256" key="5">
    <source>
        <dbReference type="ARBA" id="ARBA00022475"/>
    </source>
</evidence>
<proteinExistence type="inferred from homology"/>
<evidence type="ECO:0000256" key="14">
    <source>
        <dbReference type="HAMAP-Rule" id="MF_02239"/>
    </source>
</evidence>
<reference evidence="16 17" key="1">
    <citation type="journal article" date="2014" name="BMC Genomics">
        <title>A genomic perspective on a new bacterial genus and species from the Alcaligenaceae family, Basilea psittacipulmonis.</title>
        <authorList>
            <person name="Whiteson K.L."/>
            <person name="Hernandez D."/>
            <person name="Lazarevic V."/>
            <person name="Gaia N."/>
            <person name="Farinelli L."/>
            <person name="Francois P."/>
            <person name="Pilo P."/>
            <person name="Frey J."/>
            <person name="Schrenzel J."/>
        </authorList>
    </citation>
    <scope>NUCLEOTIDE SEQUENCE [LARGE SCALE GENOMIC DNA]</scope>
    <source>
        <strain evidence="16 17">DSM 24701</strain>
    </source>
</reference>
<dbReference type="AlphaFoldDB" id="A0A077DCL0"/>
<evidence type="ECO:0000256" key="4">
    <source>
        <dbReference type="ARBA" id="ARBA00017504"/>
    </source>
</evidence>
<dbReference type="Proteomes" id="UP000028945">
    <property type="component" value="Chromosome"/>
</dbReference>
<comment type="pathway">
    <text evidence="2 14 15">Porphyrin-containing compound metabolism; protoporphyrin-IX biosynthesis; protoporphyrin-IX from protoporphyrinogen-IX: step 1/1.</text>
</comment>
<keyword evidence="8 14" id="KW-0479">Metal-binding</keyword>
<feature type="transmembrane region" description="Helical" evidence="14">
    <location>
        <begin position="118"/>
        <end position="140"/>
    </location>
</feature>
<comment type="similarity">
    <text evidence="3 14 15">Belongs to the HemJ family.</text>
</comment>
<comment type="catalytic activity">
    <reaction evidence="13 14 15">
        <text>protoporphyrinogen IX + 3 A = protoporphyrin IX + 3 AH2</text>
        <dbReference type="Rhea" id="RHEA:62000"/>
        <dbReference type="ChEBI" id="CHEBI:13193"/>
        <dbReference type="ChEBI" id="CHEBI:17499"/>
        <dbReference type="ChEBI" id="CHEBI:57306"/>
        <dbReference type="ChEBI" id="CHEBI:57307"/>
    </reaction>
</comment>
<dbReference type="EMBL" id="CP009238">
    <property type="protein sequence ID" value="AIL32334.1"/>
    <property type="molecule type" value="Genomic_DNA"/>
</dbReference>
<dbReference type="GO" id="GO:0046872">
    <property type="term" value="F:metal ion binding"/>
    <property type="evidence" value="ECO:0007669"/>
    <property type="project" value="UniProtKB-UniRule"/>
</dbReference>
<dbReference type="HAMAP" id="MF_02239">
    <property type="entry name" value="HemJ"/>
    <property type="match status" value="1"/>
</dbReference>
<evidence type="ECO:0000256" key="12">
    <source>
        <dbReference type="ARBA" id="ARBA00023136"/>
    </source>
</evidence>
<evidence type="ECO:0000256" key="11">
    <source>
        <dbReference type="ARBA" id="ARBA00023004"/>
    </source>
</evidence>
<comment type="subunit">
    <text evidence="14">Homodimer.</text>
</comment>
<evidence type="ECO:0000256" key="10">
    <source>
        <dbReference type="ARBA" id="ARBA00023002"/>
    </source>
</evidence>
<dbReference type="KEGG" id="bpsi:IX83_02480"/>
<comment type="subcellular location">
    <subcellularLocation>
        <location evidence="1 14">Cell membrane</location>
        <topology evidence="1 14">Multi-pass membrane protein</topology>
    </subcellularLocation>
</comment>
<feature type="binding site" description="axial binding residue" evidence="14">
    <location>
        <position position="87"/>
    </location>
    <ligand>
        <name>heme</name>
        <dbReference type="ChEBI" id="CHEBI:30413"/>
    </ligand>
    <ligandPart>
        <name>Fe</name>
        <dbReference type="ChEBI" id="CHEBI:18248"/>
    </ligandPart>
</feature>
<dbReference type="EC" id="1.3.99.-" evidence="14 15"/>
<evidence type="ECO:0000313" key="17">
    <source>
        <dbReference type="Proteomes" id="UP000028945"/>
    </source>
</evidence>
<feature type="binding site" description="axial binding residue" evidence="14">
    <location>
        <position position="10"/>
    </location>
    <ligand>
        <name>heme</name>
        <dbReference type="ChEBI" id="CHEBI:30413"/>
    </ligand>
    <ligandPart>
        <name>Fe</name>
        <dbReference type="ChEBI" id="CHEBI:18248"/>
    </ligandPart>
</feature>
<evidence type="ECO:0000256" key="15">
    <source>
        <dbReference type="PIRNR" id="PIRNR004638"/>
    </source>
</evidence>
<keyword evidence="17" id="KW-1185">Reference proteome</keyword>
<evidence type="ECO:0000256" key="7">
    <source>
        <dbReference type="ARBA" id="ARBA00022692"/>
    </source>
</evidence>
<feature type="transmembrane region" description="Helical" evidence="14">
    <location>
        <begin position="6"/>
        <end position="24"/>
    </location>
</feature>
<dbReference type="PANTHER" id="PTHR40255">
    <property type="entry name" value="UPF0093 MEMBRANE PROTEIN SLR1790"/>
    <property type="match status" value="1"/>
</dbReference>
<keyword evidence="12 14" id="KW-0472">Membrane</keyword>
<organism evidence="16 17">
    <name type="scientific">Basilea psittacipulmonis DSM 24701</name>
    <dbReference type="NCBI Taxonomy" id="1072685"/>
    <lineage>
        <taxon>Bacteria</taxon>
        <taxon>Pseudomonadati</taxon>
        <taxon>Pseudomonadota</taxon>
        <taxon>Betaproteobacteria</taxon>
        <taxon>Burkholderiales</taxon>
        <taxon>Alcaligenaceae</taxon>
        <taxon>Basilea</taxon>
    </lineage>
</organism>
<dbReference type="HOGENOM" id="CLU_125006_2_0_4"/>